<evidence type="ECO:0000256" key="1">
    <source>
        <dbReference type="ARBA" id="ARBA00001946"/>
    </source>
</evidence>
<dbReference type="OrthoDB" id="9806150at2"/>
<dbReference type="EMBL" id="RXLP01000026">
    <property type="protein sequence ID" value="TCD53808.1"/>
    <property type="molecule type" value="Genomic_DNA"/>
</dbReference>
<evidence type="ECO:0000313" key="5">
    <source>
        <dbReference type="Proteomes" id="UP000291289"/>
    </source>
</evidence>
<name>A0A4R0QR28_9BIFI</name>
<dbReference type="GO" id="GO:0016787">
    <property type="term" value="F:hydrolase activity"/>
    <property type="evidence" value="ECO:0007669"/>
    <property type="project" value="UniProtKB-KW"/>
</dbReference>
<evidence type="ECO:0000313" key="4">
    <source>
        <dbReference type="EMBL" id="TCD53808.1"/>
    </source>
</evidence>
<evidence type="ECO:0000256" key="2">
    <source>
        <dbReference type="ARBA" id="ARBA00022801"/>
    </source>
</evidence>
<dbReference type="PROSITE" id="PS51462">
    <property type="entry name" value="NUDIX"/>
    <property type="match status" value="1"/>
</dbReference>
<sequence length="197" mass="22638">MINDMRNRSIEANEPSDPSRFLHFYKVQVELDNGEINRYDVVTRHEAHTLEDLDRSEGDAVSIIATSHDKNRMLIIREYRPAINGYVWAFPAGLIDPEDENFETAAMRELKEETGYDVERVDDVLRATYATPGMTNESVAFVYITVDDKQANVQQHLEDSEDITVRWVNRAEAREILAGTDAIDQRMALVLHEFIAH</sequence>
<keyword evidence="5" id="KW-1185">Reference proteome</keyword>
<proteinExistence type="predicted"/>
<dbReference type="Gene3D" id="3.90.79.10">
    <property type="entry name" value="Nucleoside Triphosphate Pyrophosphohydrolase"/>
    <property type="match status" value="1"/>
</dbReference>
<dbReference type="Pfam" id="PF00293">
    <property type="entry name" value="NUDIX"/>
    <property type="match status" value="1"/>
</dbReference>
<dbReference type="GO" id="GO:0006753">
    <property type="term" value="P:nucleoside phosphate metabolic process"/>
    <property type="evidence" value="ECO:0007669"/>
    <property type="project" value="TreeGrafter"/>
</dbReference>
<dbReference type="PANTHER" id="PTHR11839:SF18">
    <property type="entry name" value="NUDIX HYDROLASE DOMAIN-CONTAINING PROTEIN"/>
    <property type="match status" value="1"/>
</dbReference>
<dbReference type="InterPro" id="IPR000086">
    <property type="entry name" value="NUDIX_hydrolase_dom"/>
</dbReference>
<protein>
    <submittedName>
        <fullName evidence="4">NUDIX hydrolase</fullName>
    </submittedName>
</protein>
<dbReference type="AlphaFoldDB" id="A0A4R0QR28"/>
<organism evidence="4 5">
    <name type="scientific">Alloscardovia theropitheci</name>
    <dbReference type="NCBI Taxonomy" id="2496842"/>
    <lineage>
        <taxon>Bacteria</taxon>
        <taxon>Bacillati</taxon>
        <taxon>Actinomycetota</taxon>
        <taxon>Actinomycetes</taxon>
        <taxon>Bifidobacteriales</taxon>
        <taxon>Bifidobacteriaceae</taxon>
        <taxon>Alloscardovia</taxon>
    </lineage>
</organism>
<accession>A0A4R0QR28</accession>
<dbReference type="InterPro" id="IPR015797">
    <property type="entry name" value="NUDIX_hydrolase-like_dom_sf"/>
</dbReference>
<feature type="domain" description="Nudix hydrolase" evidence="3">
    <location>
        <begin position="56"/>
        <end position="193"/>
    </location>
</feature>
<reference evidence="4 5" key="1">
    <citation type="submission" date="2018-12" db="EMBL/GenBank/DDBJ databases">
        <title>Alloscrdovia theropitheci sp. nov: a novel taxon from the feces of the bleeding-herat monkey (Theropithecus geleda).</title>
        <authorList>
            <person name="Modesto M."/>
        </authorList>
    </citation>
    <scope>NUCLEOTIDE SEQUENCE [LARGE SCALE GENOMIC DNA]</scope>
    <source>
        <strain evidence="4 5">GLDI4/2</strain>
    </source>
</reference>
<dbReference type="PANTHER" id="PTHR11839">
    <property type="entry name" value="UDP/ADP-SUGAR PYROPHOSPHATASE"/>
    <property type="match status" value="1"/>
</dbReference>
<dbReference type="Proteomes" id="UP000291289">
    <property type="component" value="Unassembled WGS sequence"/>
</dbReference>
<keyword evidence="2 4" id="KW-0378">Hydrolase</keyword>
<dbReference type="GO" id="GO:0019693">
    <property type="term" value="P:ribose phosphate metabolic process"/>
    <property type="evidence" value="ECO:0007669"/>
    <property type="project" value="TreeGrafter"/>
</dbReference>
<gene>
    <name evidence="4" type="ORF">EJ419_07525</name>
</gene>
<comment type="caution">
    <text evidence="4">The sequence shown here is derived from an EMBL/GenBank/DDBJ whole genome shotgun (WGS) entry which is preliminary data.</text>
</comment>
<dbReference type="SUPFAM" id="SSF55811">
    <property type="entry name" value="Nudix"/>
    <property type="match status" value="1"/>
</dbReference>
<comment type="cofactor">
    <cofactor evidence="1">
        <name>Mg(2+)</name>
        <dbReference type="ChEBI" id="CHEBI:18420"/>
    </cofactor>
</comment>
<evidence type="ECO:0000259" key="3">
    <source>
        <dbReference type="PROSITE" id="PS51462"/>
    </source>
</evidence>